<proteinExistence type="predicted"/>
<name>A0A914P0I3_9BILA</name>
<evidence type="ECO:0000313" key="1">
    <source>
        <dbReference type="Proteomes" id="UP000887578"/>
    </source>
</evidence>
<reference evidence="2" key="1">
    <citation type="submission" date="2022-11" db="UniProtKB">
        <authorList>
            <consortium name="WormBaseParasite"/>
        </authorList>
    </citation>
    <scope>IDENTIFICATION</scope>
</reference>
<evidence type="ECO:0000313" key="2">
    <source>
        <dbReference type="WBParaSite" id="PDA_v2.g10685.t1"/>
    </source>
</evidence>
<accession>A0A914P0I3</accession>
<keyword evidence="1" id="KW-1185">Reference proteome</keyword>
<protein>
    <submittedName>
        <fullName evidence="2">UPAR/Ly6 domain-containing protein</fullName>
    </submittedName>
</protein>
<dbReference type="SUPFAM" id="SSF57302">
    <property type="entry name" value="Snake toxin-like"/>
    <property type="match status" value="1"/>
</dbReference>
<dbReference type="InterPro" id="IPR045860">
    <property type="entry name" value="Snake_toxin-like_sf"/>
</dbReference>
<dbReference type="AlphaFoldDB" id="A0A914P0I3"/>
<dbReference type="WBParaSite" id="PDA_v2.g10685.t1">
    <property type="protein sequence ID" value="PDA_v2.g10685.t1"/>
    <property type="gene ID" value="PDA_v2.g10685"/>
</dbReference>
<dbReference type="Proteomes" id="UP000887578">
    <property type="component" value="Unplaced"/>
</dbReference>
<sequence>MSTVETYGFSYVLPTIQMSCGGGCEKYGRSTKRITVPGFDPVFMHTDEDTYCCDTNLCNTHQNFEK</sequence>
<organism evidence="1 2">
    <name type="scientific">Panagrolaimus davidi</name>
    <dbReference type="NCBI Taxonomy" id="227884"/>
    <lineage>
        <taxon>Eukaryota</taxon>
        <taxon>Metazoa</taxon>
        <taxon>Ecdysozoa</taxon>
        <taxon>Nematoda</taxon>
        <taxon>Chromadorea</taxon>
        <taxon>Rhabditida</taxon>
        <taxon>Tylenchina</taxon>
        <taxon>Panagrolaimomorpha</taxon>
        <taxon>Panagrolaimoidea</taxon>
        <taxon>Panagrolaimidae</taxon>
        <taxon>Panagrolaimus</taxon>
    </lineage>
</organism>